<dbReference type="InterPro" id="IPR036390">
    <property type="entry name" value="WH_DNA-bd_sf"/>
</dbReference>
<dbReference type="InterPro" id="IPR018490">
    <property type="entry name" value="cNMP-bd_dom_sf"/>
</dbReference>
<keyword evidence="3" id="KW-0804">Transcription</keyword>
<dbReference type="PROSITE" id="PS51063">
    <property type="entry name" value="HTH_CRP_2"/>
    <property type="match status" value="1"/>
</dbReference>
<dbReference type="GO" id="GO:0003677">
    <property type="term" value="F:DNA binding"/>
    <property type="evidence" value="ECO:0007669"/>
    <property type="project" value="UniProtKB-KW"/>
</dbReference>
<evidence type="ECO:0000256" key="1">
    <source>
        <dbReference type="ARBA" id="ARBA00023015"/>
    </source>
</evidence>
<evidence type="ECO:0000313" key="6">
    <source>
        <dbReference type="Proteomes" id="UP000236394"/>
    </source>
</evidence>
<accession>A0A2J8B5D5</accession>
<evidence type="ECO:0000313" key="5">
    <source>
        <dbReference type="EMBL" id="PNH19991.1"/>
    </source>
</evidence>
<dbReference type="Proteomes" id="UP000236394">
    <property type="component" value="Unassembled WGS sequence"/>
</dbReference>
<dbReference type="SUPFAM" id="SSF46785">
    <property type="entry name" value="Winged helix' DNA-binding domain"/>
    <property type="match status" value="1"/>
</dbReference>
<comment type="caution">
    <text evidence="5">The sequence shown here is derived from an EMBL/GenBank/DDBJ whole genome shotgun (WGS) entry which is preliminary data.</text>
</comment>
<dbReference type="GO" id="GO:0006355">
    <property type="term" value="P:regulation of DNA-templated transcription"/>
    <property type="evidence" value="ECO:0007669"/>
    <property type="project" value="InterPro"/>
</dbReference>
<feature type="domain" description="HTH crp-type" evidence="4">
    <location>
        <begin position="195"/>
        <end position="262"/>
    </location>
</feature>
<evidence type="ECO:0000256" key="3">
    <source>
        <dbReference type="ARBA" id="ARBA00023163"/>
    </source>
</evidence>
<dbReference type="AlphaFoldDB" id="A0A2J8B5D5"/>
<evidence type="ECO:0000259" key="4">
    <source>
        <dbReference type="PROSITE" id="PS51063"/>
    </source>
</evidence>
<protein>
    <recommendedName>
        <fullName evidence="4">HTH crp-type domain-containing protein</fullName>
    </recommendedName>
</protein>
<proteinExistence type="predicted"/>
<dbReference type="Pfam" id="PF13545">
    <property type="entry name" value="HTH_Crp_2"/>
    <property type="match status" value="1"/>
</dbReference>
<sequence>MTQIWSDRIIHYLAGLPLLNGLSGDDIAMLLNWLDARADFYKPEQVICRTGRIINSLFIPLPSELDRNRRRGRGRGAVGHVLTEPFGDIENAWANGRSTEPFFPNPWPQDRYHLLLRPPIIGIVPGLLVGIAASQTITTAKEMTLLAINTTNLLTKTVLSGRLAYSMQIFLLNRLNLLDIVNDYCQKQMMIRKHISLRARLATFLVYCSNDCGNVFTLNGGRQALADFLGVSRPTMSRELATLQNEGLLSYYLDSFVLSDVKALEKLAESTGRFAK</sequence>
<gene>
    <name evidence="5" type="ORF">B7R76_03740</name>
</gene>
<dbReference type="InterPro" id="IPR014710">
    <property type="entry name" value="RmlC-like_jellyroll"/>
</dbReference>
<dbReference type="Gene3D" id="2.60.120.10">
    <property type="entry name" value="Jelly Rolls"/>
    <property type="match status" value="1"/>
</dbReference>
<dbReference type="RefSeq" id="WP_012993082.1">
    <property type="nucleotide sequence ID" value="NZ_NBZD01000001.1"/>
</dbReference>
<keyword evidence="2" id="KW-0238">DNA-binding</keyword>
<organism evidence="5 6">
    <name type="scientific">Mageeibacillus indolicus</name>
    <dbReference type="NCBI Taxonomy" id="884684"/>
    <lineage>
        <taxon>Bacteria</taxon>
        <taxon>Bacillati</taxon>
        <taxon>Bacillota</taxon>
        <taxon>Clostridia</taxon>
        <taxon>Eubacteriales</taxon>
        <taxon>Oscillospiraceae</taxon>
        <taxon>Mageeibacillus</taxon>
    </lineage>
</organism>
<name>A0A2J8B5D5_9FIRM</name>
<dbReference type="EMBL" id="NBZD01000001">
    <property type="protein sequence ID" value="PNH19991.1"/>
    <property type="molecule type" value="Genomic_DNA"/>
</dbReference>
<dbReference type="SUPFAM" id="SSF51206">
    <property type="entry name" value="cAMP-binding domain-like"/>
    <property type="match status" value="1"/>
</dbReference>
<evidence type="ECO:0000256" key="2">
    <source>
        <dbReference type="ARBA" id="ARBA00023125"/>
    </source>
</evidence>
<keyword evidence="1" id="KW-0805">Transcription regulation</keyword>
<reference evidence="6" key="1">
    <citation type="submission" date="2017-04" db="EMBL/GenBank/DDBJ databases">
        <authorList>
            <person name="Bumgarner R.E."/>
            <person name="Fredricks D.N."/>
            <person name="Srinivasan S."/>
        </authorList>
    </citation>
    <scope>NUCLEOTIDE SEQUENCE [LARGE SCALE GENOMIC DNA]</scope>
    <source>
        <strain evidence="6">KA00405</strain>
    </source>
</reference>
<dbReference type="InterPro" id="IPR012318">
    <property type="entry name" value="HTH_CRP"/>
</dbReference>